<proteinExistence type="predicted"/>
<reference evidence="1 2" key="1">
    <citation type="submission" date="2014-04" db="EMBL/GenBank/DDBJ databases">
        <authorList>
            <consortium name="DOE Joint Genome Institute"/>
            <person name="Kuo A."/>
            <person name="Kohler A."/>
            <person name="Costa M.D."/>
            <person name="Nagy L.G."/>
            <person name="Floudas D."/>
            <person name="Copeland A."/>
            <person name="Barry K.W."/>
            <person name="Cichocki N."/>
            <person name="Veneault-Fourrey C."/>
            <person name="LaButti K."/>
            <person name="Lindquist E.A."/>
            <person name="Lipzen A."/>
            <person name="Lundell T."/>
            <person name="Morin E."/>
            <person name="Murat C."/>
            <person name="Sun H."/>
            <person name="Tunlid A."/>
            <person name="Henrissat B."/>
            <person name="Grigoriev I.V."/>
            <person name="Hibbett D.S."/>
            <person name="Martin F."/>
            <person name="Nordberg H.P."/>
            <person name="Cantor M.N."/>
            <person name="Hua S.X."/>
        </authorList>
    </citation>
    <scope>NUCLEOTIDE SEQUENCE [LARGE SCALE GENOMIC DNA]</scope>
    <source>
        <strain evidence="1 2">441</strain>
    </source>
</reference>
<sequence>MDRTVLEVRADMVKCCKNTNQTTSFKITVKSWFPRPLVLPLQKLETRWSILAHLVKAWLKRLRGSSHGCGLPAAISKLHNPRLSQPFHPSDIINRFPLSKA</sequence>
<name>A0A0C9YS29_9AGAM</name>
<evidence type="ECO:0000313" key="2">
    <source>
        <dbReference type="Proteomes" id="UP000054018"/>
    </source>
</evidence>
<dbReference type="Proteomes" id="UP000054018">
    <property type="component" value="Unassembled WGS sequence"/>
</dbReference>
<dbReference type="HOGENOM" id="CLU_2292776_0_0_1"/>
<evidence type="ECO:0000313" key="1">
    <source>
        <dbReference type="EMBL" id="KIK16719.1"/>
    </source>
</evidence>
<organism evidence="1 2">
    <name type="scientific">Pisolithus microcarpus 441</name>
    <dbReference type="NCBI Taxonomy" id="765257"/>
    <lineage>
        <taxon>Eukaryota</taxon>
        <taxon>Fungi</taxon>
        <taxon>Dikarya</taxon>
        <taxon>Basidiomycota</taxon>
        <taxon>Agaricomycotina</taxon>
        <taxon>Agaricomycetes</taxon>
        <taxon>Agaricomycetidae</taxon>
        <taxon>Boletales</taxon>
        <taxon>Sclerodermatineae</taxon>
        <taxon>Pisolithaceae</taxon>
        <taxon>Pisolithus</taxon>
    </lineage>
</organism>
<dbReference type="EMBL" id="KN833849">
    <property type="protein sequence ID" value="KIK16719.1"/>
    <property type="molecule type" value="Genomic_DNA"/>
</dbReference>
<reference evidence="2" key="2">
    <citation type="submission" date="2015-01" db="EMBL/GenBank/DDBJ databases">
        <title>Evolutionary Origins and Diversification of the Mycorrhizal Mutualists.</title>
        <authorList>
            <consortium name="DOE Joint Genome Institute"/>
            <consortium name="Mycorrhizal Genomics Consortium"/>
            <person name="Kohler A."/>
            <person name="Kuo A."/>
            <person name="Nagy L.G."/>
            <person name="Floudas D."/>
            <person name="Copeland A."/>
            <person name="Barry K.W."/>
            <person name="Cichocki N."/>
            <person name="Veneault-Fourrey C."/>
            <person name="LaButti K."/>
            <person name="Lindquist E.A."/>
            <person name="Lipzen A."/>
            <person name="Lundell T."/>
            <person name="Morin E."/>
            <person name="Murat C."/>
            <person name="Riley R."/>
            <person name="Ohm R."/>
            <person name="Sun H."/>
            <person name="Tunlid A."/>
            <person name="Henrissat B."/>
            <person name="Grigoriev I.V."/>
            <person name="Hibbett D.S."/>
            <person name="Martin F."/>
        </authorList>
    </citation>
    <scope>NUCLEOTIDE SEQUENCE [LARGE SCALE GENOMIC DNA]</scope>
    <source>
        <strain evidence="2">441</strain>
    </source>
</reference>
<dbReference type="AlphaFoldDB" id="A0A0C9YS29"/>
<accession>A0A0C9YS29</accession>
<keyword evidence="2" id="KW-1185">Reference proteome</keyword>
<protein>
    <submittedName>
        <fullName evidence="1">Uncharacterized protein</fullName>
    </submittedName>
</protein>
<gene>
    <name evidence="1" type="ORF">PISMIDRAFT_254066</name>
</gene>